<proteinExistence type="predicted"/>
<dbReference type="EMBL" id="CM042049">
    <property type="protein sequence ID" value="KAI3748834.1"/>
    <property type="molecule type" value="Genomic_DNA"/>
</dbReference>
<reference evidence="1 2" key="2">
    <citation type="journal article" date="2022" name="Mol. Ecol. Resour.">
        <title>The genomes of chicory, endive, great burdock and yacon provide insights into Asteraceae paleo-polyploidization history and plant inulin production.</title>
        <authorList>
            <person name="Fan W."/>
            <person name="Wang S."/>
            <person name="Wang H."/>
            <person name="Wang A."/>
            <person name="Jiang F."/>
            <person name="Liu H."/>
            <person name="Zhao H."/>
            <person name="Xu D."/>
            <person name="Zhang Y."/>
        </authorList>
    </citation>
    <scope>NUCLEOTIDE SEQUENCE [LARGE SCALE GENOMIC DNA]</scope>
    <source>
        <strain evidence="2">cv. Niubang</strain>
    </source>
</reference>
<comment type="caution">
    <text evidence="1">The sequence shown here is derived from an EMBL/GenBank/DDBJ whole genome shotgun (WGS) entry which is preliminary data.</text>
</comment>
<keyword evidence="2" id="KW-1185">Reference proteome</keyword>
<name>A0ACB9DQA4_ARCLA</name>
<protein>
    <submittedName>
        <fullName evidence="1">Uncharacterized protein</fullName>
    </submittedName>
</protein>
<accession>A0ACB9DQA4</accession>
<evidence type="ECO:0000313" key="1">
    <source>
        <dbReference type="EMBL" id="KAI3748834.1"/>
    </source>
</evidence>
<evidence type="ECO:0000313" key="2">
    <source>
        <dbReference type="Proteomes" id="UP001055879"/>
    </source>
</evidence>
<organism evidence="1 2">
    <name type="scientific">Arctium lappa</name>
    <name type="common">Greater burdock</name>
    <name type="synonym">Lappa major</name>
    <dbReference type="NCBI Taxonomy" id="4217"/>
    <lineage>
        <taxon>Eukaryota</taxon>
        <taxon>Viridiplantae</taxon>
        <taxon>Streptophyta</taxon>
        <taxon>Embryophyta</taxon>
        <taxon>Tracheophyta</taxon>
        <taxon>Spermatophyta</taxon>
        <taxon>Magnoliopsida</taxon>
        <taxon>eudicotyledons</taxon>
        <taxon>Gunneridae</taxon>
        <taxon>Pentapetalae</taxon>
        <taxon>asterids</taxon>
        <taxon>campanulids</taxon>
        <taxon>Asterales</taxon>
        <taxon>Asteraceae</taxon>
        <taxon>Carduoideae</taxon>
        <taxon>Cardueae</taxon>
        <taxon>Arctiinae</taxon>
        <taxon>Arctium</taxon>
    </lineage>
</organism>
<gene>
    <name evidence="1" type="ORF">L6452_12215</name>
</gene>
<sequence>MDKMMRFTNKPSCCGILPTSLLPPNSRSLPPNPTHTQLAGTSPSKVLLVYDSEKAQVPNMRRQGTNKASRPKIQNGDSKMAATTCNTLPLAEMEGGVPCVKKSLWILGYALLDGQERKVIGVVSGKRSRP</sequence>
<reference evidence="2" key="1">
    <citation type="journal article" date="2022" name="Mol. Ecol. Resour.">
        <title>The genomes of chicory, endive, great burdock and yacon provide insights into Asteraceae palaeo-polyploidization history and plant inulin production.</title>
        <authorList>
            <person name="Fan W."/>
            <person name="Wang S."/>
            <person name="Wang H."/>
            <person name="Wang A."/>
            <person name="Jiang F."/>
            <person name="Liu H."/>
            <person name="Zhao H."/>
            <person name="Xu D."/>
            <person name="Zhang Y."/>
        </authorList>
    </citation>
    <scope>NUCLEOTIDE SEQUENCE [LARGE SCALE GENOMIC DNA]</scope>
    <source>
        <strain evidence="2">cv. Niubang</strain>
    </source>
</reference>
<dbReference type="Proteomes" id="UP001055879">
    <property type="component" value="Linkage Group LG03"/>
</dbReference>